<dbReference type="Pfam" id="PF00106">
    <property type="entry name" value="adh_short"/>
    <property type="match status" value="1"/>
</dbReference>
<dbReference type="Proteomes" id="UP001610446">
    <property type="component" value="Unassembled WGS sequence"/>
</dbReference>
<dbReference type="InterPro" id="IPR036291">
    <property type="entry name" value="NAD(P)-bd_dom_sf"/>
</dbReference>
<dbReference type="PROSITE" id="PS00061">
    <property type="entry name" value="ADH_SHORT"/>
    <property type="match status" value="1"/>
</dbReference>
<dbReference type="PRINTS" id="PR00081">
    <property type="entry name" value="GDHRDH"/>
</dbReference>
<keyword evidence="5" id="KW-1185">Reference proteome</keyword>
<dbReference type="PANTHER" id="PTHR24320">
    <property type="entry name" value="RETINOL DEHYDROGENASE"/>
    <property type="match status" value="1"/>
</dbReference>
<evidence type="ECO:0000313" key="5">
    <source>
        <dbReference type="Proteomes" id="UP001610446"/>
    </source>
</evidence>
<evidence type="ECO:0000256" key="1">
    <source>
        <dbReference type="ARBA" id="ARBA00006484"/>
    </source>
</evidence>
<gene>
    <name evidence="4" type="ORF">BJY01DRAFT_259705</name>
</gene>
<evidence type="ECO:0000256" key="3">
    <source>
        <dbReference type="ARBA" id="ARBA00023002"/>
    </source>
</evidence>
<keyword evidence="3" id="KW-0560">Oxidoreductase</keyword>
<evidence type="ECO:0000256" key="2">
    <source>
        <dbReference type="ARBA" id="ARBA00022857"/>
    </source>
</evidence>
<dbReference type="InterPro" id="IPR020904">
    <property type="entry name" value="Sc_DH/Rdtase_CS"/>
</dbReference>
<organism evidence="4 5">
    <name type="scientific">Aspergillus pseudoustus</name>
    <dbReference type="NCBI Taxonomy" id="1810923"/>
    <lineage>
        <taxon>Eukaryota</taxon>
        <taxon>Fungi</taxon>
        <taxon>Dikarya</taxon>
        <taxon>Ascomycota</taxon>
        <taxon>Pezizomycotina</taxon>
        <taxon>Eurotiomycetes</taxon>
        <taxon>Eurotiomycetidae</taxon>
        <taxon>Eurotiales</taxon>
        <taxon>Aspergillaceae</taxon>
        <taxon>Aspergillus</taxon>
        <taxon>Aspergillus subgen. Nidulantes</taxon>
    </lineage>
</organism>
<accession>A0ABR4J1X5</accession>
<protein>
    <submittedName>
        <fullName evidence="4">Short-chain dehydrogenase/reductase</fullName>
    </submittedName>
</protein>
<dbReference type="PANTHER" id="PTHR24320:SF282">
    <property type="entry name" value="WW DOMAIN-CONTAINING OXIDOREDUCTASE"/>
    <property type="match status" value="1"/>
</dbReference>
<keyword evidence="2" id="KW-0521">NADP</keyword>
<sequence length="294" mass="31746">MNIGKKSVPFKADRDIPPLDGKVILVTGGNIGLGKQCVLEYAKHNPAKIYLAARTPSKAQAALDEIQKALPRPANIVLLDLDLASLDSVKKAASTVLAESERLDILMLNAGIMAAPPSLTKDGYELQFGTNYLGHALLAKLLTPLLEKTALLALPDSEDVRIITLSSHGHMYAPKPDGIRYETLRTPADSLGAYGRYGQSKLAAILWARHAATLYPQFTIAAIHPELAANKVVVPVEQGVRNQLWASVAKEGVTSGGYYEPVGIGGTATELGKDEKLAQRLWEWTEEELKGYTL</sequence>
<dbReference type="EMBL" id="JBFXLU010000231">
    <property type="protein sequence ID" value="KAL2834016.1"/>
    <property type="molecule type" value="Genomic_DNA"/>
</dbReference>
<dbReference type="InterPro" id="IPR002347">
    <property type="entry name" value="SDR_fam"/>
</dbReference>
<comment type="similarity">
    <text evidence="1">Belongs to the short-chain dehydrogenases/reductases (SDR) family.</text>
</comment>
<evidence type="ECO:0000313" key="4">
    <source>
        <dbReference type="EMBL" id="KAL2834016.1"/>
    </source>
</evidence>
<reference evidence="4 5" key="1">
    <citation type="submission" date="2024-07" db="EMBL/GenBank/DDBJ databases">
        <title>Section-level genome sequencing and comparative genomics of Aspergillus sections Usti and Cavernicolus.</title>
        <authorList>
            <consortium name="Lawrence Berkeley National Laboratory"/>
            <person name="Nybo J.L."/>
            <person name="Vesth T.C."/>
            <person name="Theobald S."/>
            <person name="Frisvad J.C."/>
            <person name="Larsen T.O."/>
            <person name="Kjaerboelling I."/>
            <person name="Rothschild-Mancinelli K."/>
            <person name="Lyhne E.K."/>
            <person name="Kogle M.E."/>
            <person name="Barry K."/>
            <person name="Clum A."/>
            <person name="Na H."/>
            <person name="Ledsgaard L."/>
            <person name="Lin J."/>
            <person name="Lipzen A."/>
            <person name="Kuo A."/>
            <person name="Riley R."/>
            <person name="Mondo S."/>
            <person name="Labutti K."/>
            <person name="Haridas S."/>
            <person name="Pangalinan J."/>
            <person name="Salamov A.A."/>
            <person name="Simmons B.A."/>
            <person name="Magnuson J.K."/>
            <person name="Chen J."/>
            <person name="Drula E."/>
            <person name="Henrissat B."/>
            <person name="Wiebenga A."/>
            <person name="Lubbers R.J."/>
            <person name="Gomes A.C."/>
            <person name="Makela M.R."/>
            <person name="Stajich J."/>
            <person name="Grigoriev I.V."/>
            <person name="Mortensen U.H."/>
            <person name="De Vries R.P."/>
            <person name="Baker S.E."/>
            <person name="Andersen M.R."/>
        </authorList>
    </citation>
    <scope>NUCLEOTIDE SEQUENCE [LARGE SCALE GENOMIC DNA]</scope>
    <source>
        <strain evidence="4 5">CBS 123904</strain>
    </source>
</reference>
<dbReference type="Gene3D" id="3.40.50.720">
    <property type="entry name" value="NAD(P)-binding Rossmann-like Domain"/>
    <property type="match status" value="1"/>
</dbReference>
<proteinExistence type="inferred from homology"/>
<comment type="caution">
    <text evidence="4">The sequence shown here is derived from an EMBL/GenBank/DDBJ whole genome shotgun (WGS) entry which is preliminary data.</text>
</comment>
<name>A0ABR4J1X5_9EURO</name>
<dbReference type="SUPFAM" id="SSF51735">
    <property type="entry name" value="NAD(P)-binding Rossmann-fold domains"/>
    <property type="match status" value="1"/>
</dbReference>